<proteinExistence type="predicted"/>
<evidence type="ECO:0000256" key="8">
    <source>
        <dbReference type="ARBA" id="ARBA00023316"/>
    </source>
</evidence>
<protein>
    <recommendedName>
        <fullName evidence="10">Glycosyltransferase 2-like domain-containing protein</fullName>
    </recommendedName>
</protein>
<evidence type="ECO:0000256" key="4">
    <source>
        <dbReference type="ARBA" id="ARBA00022692"/>
    </source>
</evidence>
<sequence>MAEISGKNFIPESFQGYTPDIAGQIGLLWELIKAPLIVPLLTVCVYICLAMSIMVFIERLYMGVVIVLVHLFWKKPEKRYRYEPMKDDLESGNAGYPIVLVQIPMFNEKEVYKISIGAACNLSWPADRLVIQVLDDSTDPIVKDMVERECIRWANKGINITYQIRETRGGYKAGALKEGLKRDYVKPCEYVVIFDADFRPEPDFLRRSVPFLIHNPNIALVQARWRFGKPRYLDYMLNCFCWTCVS</sequence>
<evidence type="ECO:0000256" key="5">
    <source>
        <dbReference type="ARBA" id="ARBA00022989"/>
    </source>
</evidence>
<dbReference type="OrthoDB" id="72851at2759"/>
<keyword evidence="8" id="KW-0961">Cell wall biogenesis/degradation</keyword>
<evidence type="ECO:0000256" key="3">
    <source>
        <dbReference type="ARBA" id="ARBA00022679"/>
    </source>
</evidence>
<dbReference type="GO" id="GO:0051753">
    <property type="term" value="F:mannan synthase activity"/>
    <property type="evidence" value="ECO:0007669"/>
    <property type="project" value="TreeGrafter"/>
</dbReference>
<name>A0A8X8VY96_SALSN</name>
<keyword evidence="7 9" id="KW-0472">Membrane</keyword>
<evidence type="ECO:0000256" key="2">
    <source>
        <dbReference type="ARBA" id="ARBA00022676"/>
    </source>
</evidence>
<comment type="subcellular location">
    <subcellularLocation>
        <location evidence="1">Golgi apparatus membrane</location>
        <topology evidence="1">Multi-pass membrane protein</topology>
    </subcellularLocation>
</comment>
<dbReference type="PANTHER" id="PTHR32044:SF17">
    <property type="entry name" value="GLUCOMANNAN 4-BETA-MANNOSYLTRANSFERASE 2"/>
    <property type="match status" value="1"/>
</dbReference>
<reference evidence="11" key="1">
    <citation type="submission" date="2018-01" db="EMBL/GenBank/DDBJ databases">
        <authorList>
            <person name="Mao J.F."/>
        </authorList>
    </citation>
    <scope>NUCLEOTIDE SEQUENCE</scope>
    <source>
        <strain evidence="11">Huo1</strain>
        <tissue evidence="11">Leaf</tissue>
    </source>
</reference>
<dbReference type="InterPro" id="IPR029044">
    <property type="entry name" value="Nucleotide-diphossugar_trans"/>
</dbReference>
<accession>A0A8X8VY96</accession>
<reference evidence="11" key="2">
    <citation type="submission" date="2020-08" db="EMBL/GenBank/DDBJ databases">
        <title>Plant Genome Project.</title>
        <authorList>
            <person name="Zhang R.-G."/>
        </authorList>
    </citation>
    <scope>NUCLEOTIDE SEQUENCE</scope>
    <source>
        <strain evidence="11">Huo1</strain>
        <tissue evidence="11">Leaf</tissue>
    </source>
</reference>
<feature type="transmembrane region" description="Helical" evidence="9">
    <location>
        <begin position="40"/>
        <end position="73"/>
    </location>
</feature>
<dbReference type="GO" id="GO:0000139">
    <property type="term" value="C:Golgi membrane"/>
    <property type="evidence" value="ECO:0007669"/>
    <property type="project" value="UniProtKB-SubCell"/>
</dbReference>
<keyword evidence="2" id="KW-0328">Glycosyltransferase</keyword>
<evidence type="ECO:0000256" key="7">
    <source>
        <dbReference type="ARBA" id="ARBA00023136"/>
    </source>
</evidence>
<comment type="caution">
    <text evidence="11">The sequence shown here is derived from an EMBL/GenBank/DDBJ whole genome shotgun (WGS) entry which is preliminary data.</text>
</comment>
<keyword evidence="5 9" id="KW-1133">Transmembrane helix</keyword>
<dbReference type="InterPro" id="IPR001173">
    <property type="entry name" value="Glyco_trans_2-like"/>
</dbReference>
<dbReference type="PANTHER" id="PTHR32044">
    <property type="entry name" value="GLUCOMANNAN 4-BETA-MANNOSYLTRANSFERASE 9"/>
    <property type="match status" value="1"/>
</dbReference>
<feature type="domain" description="Glycosyltransferase 2-like" evidence="10">
    <location>
        <begin position="102"/>
        <end position="231"/>
    </location>
</feature>
<organism evidence="11">
    <name type="scientific">Salvia splendens</name>
    <name type="common">Scarlet sage</name>
    <dbReference type="NCBI Taxonomy" id="180675"/>
    <lineage>
        <taxon>Eukaryota</taxon>
        <taxon>Viridiplantae</taxon>
        <taxon>Streptophyta</taxon>
        <taxon>Embryophyta</taxon>
        <taxon>Tracheophyta</taxon>
        <taxon>Spermatophyta</taxon>
        <taxon>Magnoliopsida</taxon>
        <taxon>eudicotyledons</taxon>
        <taxon>Gunneridae</taxon>
        <taxon>Pentapetalae</taxon>
        <taxon>asterids</taxon>
        <taxon>lamiids</taxon>
        <taxon>Lamiales</taxon>
        <taxon>Lamiaceae</taxon>
        <taxon>Nepetoideae</taxon>
        <taxon>Mentheae</taxon>
        <taxon>Salviinae</taxon>
        <taxon>Salvia</taxon>
        <taxon>Salvia subgen. Calosphace</taxon>
        <taxon>core Calosphace</taxon>
    </lineage>
</organism>
<keyword evidence="4 9" id="KW-0812">Transmembrane</keyword>
<evidence type="ECO:0000313" key="12">
    <source>
        <dbReference type="Proteomes" id="UP000298416"/>
    </source>
</evidence>
<dbReference type="Gene3D" id="3.90.550.10">
    <property type="entry name" value="Spore Coat Polysaccharide Biosynthesis Protein SpsA, Chain A"/>
    <property type="match status" value="1"/>
</dbReference>
<evidence type="ECO:0000313" key="11">
    <source>
        <dbReference type="EMBL" id="KAG6384618.1"/>
    </source>
</evidence>
<dbReference type="SUPFAM" id="SSF53448">
    <property type="entry name" value="Nucleotide-diphospho-sugar transferases"/>
    <property type="match status" value="1"/>
</dbReference>
<evidence type="ECO:0000256" key="1">
    <source>
        <dbReference type="ARBA" id="ARBA00004653"/>
    </source>
</evidence>
<dbReference type="Pfam" id="PF00535">
    <property type="entry name" value="Glycos_transf_2"/>
    <property type="match status" value="1"/>
</dbReference>
<evidence type="ECO:0000259" key="10">
    <source>
        <dbReference type="Pfam" id="PF00535"/>
    </source>
</evidence>
<dbReference type="EMBL" id="PNBA02000035">
    <property type="protein sequence ID" value="KAG6384618.1"/>
    <property type="molecule type" value="Genomic_DNA"/>
</dbReference>
<dbReference type="AlphaFoldDB" id="A0A8X8VY96"/>
<evidence type="ECO:0000256" key="9">
    <source>
        <dbReference type="SAM" id="Phobius"/>
    </source>
</evidence>
<gene>
    <name evidence="11" type="ORF">SASPL_155558</name>
</gene>
<dbReference type="GO" id="GO:0071555">
    <property type="term" value="P:cell wall organization"/>
    <property type="evidence" value="ECO:0007669"/>
    <property type="project" value="UniProtKB-KW"/>
</dbReference>
<keyword evidence="12" id="KW-1185">Reference proteome</keyword>
<dbReference type="Proteomes" id="UP000298416">
    <property type="component" value="Unassembled WGS sequence"/>
</dbReference>
<keyword evidence="3" id="KW-0808">Transferase</keyword>
<keyword evidence="6" id="KW-0333">Golgi apparatus</keyword>
<evidence type="ECO:0000256" key="6">
    <source>
        <dbReference type="ARBA" id="ARBA00023034"/>
    </source>
</evidence>